<dbReference type="AlphaFoldDB" id="A0A0C9WDK0"/>
<organism evidence="10 11">
    <name type="scientific">Hydnomerulius pinastri MD-312</name>
    <dbReference type="NCBI Taxonomy" id="994086"/>
    <lineage>
        <taxon>Eukaryota</taxon>
        <taxon>Fungi</taxon>
        <taxon>Dikarya</taxon>
        <taxon>Basidiomycota</taxon>
        <taxon>Agaricomycotina</taxon>
        <taxon>Agaricomycetes</taxon>
        <taxon>Agaricomycetidae</taxon>
        <taxon>Boletales</taxon>
        <taxon>Boletales incertae sedis</taxon>
        <taxon>Leucogyrophana</taxon>
    </lineage>
</organism>
<evidence type="ECO:0000256" key="5">
    <source>
        <dbReference type="ARBA" id="ARBA00023101"/>
    </source>
</evidence>
<dbReference type="Proteomes" id="UP000053820">
    <property type="component" value="Unassembled WGS sequence"/>
</dbReference>
<dbReference type="PROSITE" id="PS00497">
    <property type="entry name" value="TYROSINASE_1"/>
    <property type="match status" value="1"/>
</dbReference>
<comment type="catalytic activity">
    <reaction evidence="6">
        <text>2 L-dopa + O2 = 2 L-dopaquinone + 2 H2O</text>
        <dbReference type="Rhea" id="RHEA:34287"/>
        <dbReference type="ChEBI" id="CHEBI:15377"/>
        <dbReference type="ChEBI" id="CHEBI:15379"/>
        <dbReference type="ChEBI" id="CHEBI:57504"/>
        <dbReference type="ChEBI" id="CHEBI:57924"/>
        <dbReference type="EC" id="1.14.18.1"/>
    </reaction>
</comment>
<gene>
    <name evidence="10" type="ORF">HYDPIDRAFT_114189</name>
</gene>
<name>A0A0C9WDK0_9AGAM</name>
<keyword evidence="4" id="KW-0186">Copper</keyword>
<evidence type="ECO:0000256" key="2">
    <source>
        <dbReference type="ARBA" id="ARBA00011906"/>
    </source>
</evidence>
<dbReference type="HOGENOM" id="CLU_013691_3_2_1"/>
<dbReference type="GO" id="GO:0046872">
    <property type="term" value="F:metal ion binding"/>
    <property type="evidence" value="ECO:0007669"/>
    <property type="project" value="UniProtKB-KW"/>
</dbReference>
<dbReference type="PRINTS" id="PR00092">
    <property type="entry name" value="TYROSINASE"/>
</dbReference>
<dbReference type="PANTHER" id="PTHR11474:SF76">
    <property type="entry name" value="SHKT DOMAIN-CONTAINING PROTEIN"/>
    <property type="match status" value="1"/>
</dbReference>
<evidence type="ECO:0000256" key="6">
    <source>
        <dbReference type="ARBA" id="ARBA00048233"/>
    </source>
</evidence>
<comment type="similarity">
    <text evidence="1">Belongs to the tyrosinase family.</text>
</comment>
<dbReference type="Gene3D" id="1.10.1280.10">
    <property type="entry name" value="Di-copper center containing domain from catechol oxidase"/>
    <property type="match status" value="1"/>
</dbReference>
<keyword evidence="11" id="KW-1185">Reference proteome</keyword>
<reference evidence="10 11" key="1">
    <citation type="submission" date="2014-04" db="EMBL/GenBank/DDBJ databases">
        <title>Evolutionary Origins and Diversification of the Mycorrhizal Mutualists.</title>
        <authorList>
            <consortium name="DOE Joint Genome Institute"/>
            <consortium name="Mycorrhizal Genomics Consortium"/>
            <person name="Kohler A."/>
            <person name="Kuo A."/>
            <person name="Nagy L.G."/>
            <person name="Floudas D."/>
            <person name="Copeland A."/>
            <person name="Barry K.W."/>
            <person name="Cichocki N."/>
            <person name="Veneault-Fourrey C."/>
            <person name="LaButti K."/>
            <person name="Lindquist E.A."/>
            <person name="Lipzen A."/>
            <person name="Lundell T."/>
            <person name="Morin E."/>
            <person name="Murat C."/>
            <person name="Riley R."/>
            <person name="Ohm R."/>
            <person name="Sun H."/>
            <person name="Tunlid A."/>
            <person name="Henrissat B."/>
            <person name="Grigoriev I.V."/>
            <person name="Hibbett D.S."/>
            <person name="Martin F."/>
        </authorList>
    </citation>
    <scope>NUCLEOTIDE SEQUENCE [LARGE SCALE GENOMIC DNA]</scope>
    <source>
        <strain evidence="10 11">MD-312</strain>
    </source>
</reference>
<keyword evidence="5" id="KW-0470">Melanin biosynthesis</keyword>
<proteinExistence type="inferred from homology"/>
<dbReference type="InterPro" id="IPR002227">
    <property type="entry name" value="Tyrosinase_Cu-bd"/>
</dbReference>
<evidence type="ECO:0000313" key="11">
    <source>
        <dbReference type="Proteomes" id="UP000053820"/>
    </source>
</evidence>
<evidence type="ECO:0000256" key="7">
    <source>
        <dbReference type="ARBA" id="ARBA00048881"/>
    </source>
</evidence>
<feature type="domain" description="Tyrosinase copper-binding" evidence="8">
    <location>
        <begin position="100"/>
        <end position="117"/>
    </location>
</feature>
<dbReference type="InterPro" id="IPR050316">
    <property type="entry name" value="Tyrosinase/Hemocyanin"/>
</dbReference>
<dbReference type="PROSITE" id="PS00498">
    <property type="entry name" value="TYROSINASE_2"/>
    <property type="match status" value="1"/>
</dbReference>
<feature type="domain" description="Tyrosinase copper-binding" evidence="9">
    <location>
        <begin position="331"/>
        <end position="342"/>
    </location>
</feature>
<dbReference type="GO" id="GO:0004503">
    <property type="term" value="F:tyrosinase activity"/>
    <property type="evidence" value="ECO:0007669"/>
    <property type="project" value="UniProtKB-EC"/>
</dbReference>
<dbReference type="SUPFAM" id="SSF48056">
    <property type="entry name" value="Di-copper centre-containing domain"/>
    <property type="match status" value="1"/>
</dbReference>
<accession>A0A0C9WDK0</accession>
<dbReference type="PANTHER" id="PTHR11474">
    <property type="entry name" value="TYROSINASE FAMILY MEMBER"/>
    <property type="match status" value="1"/>
</dbReference>
<dbReference type="GO" id="GO:0042438">
    <property type="term" value="P:melanin biosynthetic process"/>
    <property type="evidence" value="ECO:0007669"/>
    <property type="project" value="UniProtKB-KW"/>
</dbReference>
<evidence type="ECO:0000256" key="1">
    <source>
        <dbReference type="ARBA" id="ARBA00009928"/>
    </source>
</evidence>
<sequence>MPEDFYPIVGRKDTEKIFDRIPVEEMQTDKPYQFALFVLGYAAIQGNRLDKEFVQDVDWSPKLGASFREIASIHGRPYHKYAGDPTPIEDPKAFGGYCNHGTITFPGWHRPYVMLIEQAIGEYATLVASKIAEQYPDEEDLWKTAAVELRFPYWDWADPKVAEEGLPSLLHSDTIDITTPGKRTKTVQNPLAFYSFGPDMPEGFAEFKRGGNTAFFQRWHRTFRYAPNVPEATQSDIATLQKFLKERAEGIRRQVGTLFAFRDDRDASKRQIYDEFATTHPQSLNKDFDQFLKDGPKKFLQNSSLEAVHNTIHYTSGGNGHMSNPDYAAFDPFFFFHHSNCDRLLALWEWCYPQYWMGDGYTVDGQKVNWTQQIGNRKDGVGAGNSKPITSGNGGYLAPFMKEDGTYWTGEDARFLRPGAPGPPKWYSYKEFQGVKVDLDASPEERVKARGRIMAYYGYDALTARDQKIRGVQHIPVGDYLLPAHYKTRKGFHVFQIQVALPEFAFNGSYEFELSYTRPGQEAKHIGCVTVFARSDDSACEACETRRNNGAHVHSVIPLPPALVSEMILDSGVDRSQLTPEITADLIKKRLRGELKQFAELLAFANGSGVDTDTASGRLRLELSPGGVILYSSSVAEDPNDPEVPGCNFDWVSHNEVFSDGWMSVTNN</sequence>
<dbReference type="OrthoDB" id="6132182at2759"/>
<comment type="catalytic activity">
    <reaction evidence="7">
        <text>L-tyrosine + O2 = L-dopaquinone + H2O</text>
        <dbReference type="Rhea" id="RHEA:18117"/>
        <dbReference type="ChEBI" id="CHEBI:15377"/>
        <dbReference type="ChEBI" id="CHEBI:15379"/>
        <dbReference type="ChEBI" id="CHEBI:57924"/>
        <dbReference type="ChEBI" id="CHEBI:58315"/>
        <dbReference type="EC" id="1.14.18.1"/>
    </reaction>
</comment>
<keyword evidence="3" id="KW-0479">Metal-binding</keyword>
<evidence type="ECO:0000259" key="9">
    <source>
        <dbReference type="PROSITE" id="PS00498"/>
    </source>
</evidence>
<dbReference type="EC" id="1.14.18.1" evidence="2"/>
<dbReference type="InterPro" id="IPR008922">
    <property type="entry name" value="Di-copper_centre_dom_sf"/>
</dbReference>
<evidence type="ECO:0000313" key="10">
    <source>
        <dbReference type="EMBL" id="KIJ62547.1"/>
    </source>
</evidence>
<protein>
    <recommendedName>
        <fullName evidence="2">tyrosinase</fullName>
        <ecNumber evidence="2">1.14.18.1</ecNumber>
    </recommendedName>
</protein>
<evidence type="ECO:0000256" key="3">
    <source>
        <dbReference type="ARBA" id="ARBA00022723"/>
    </source>
</evidence>
<dbReference type="EMBL" id="KN839854">
    <property type="protein sequence ID" value="KIJ62547.1"/>
    <property type="molecule type" value="Genomic_DNA"/>
</dbReference>
<evidence type="ECO:0000256" key="4">
    <source>
        <dbReference type="ARBA" id="ARBA00023008"/>
    </source>
</evidence>
<evidence type="ECO:0000259" key="8">
    <source>
        <dbReference type="PROSITE" id="PS00497"/>
    </source>
</evidence>
<dbReference type="Pfam" id="PF00264">
    <property type="entry name" value="Tyrosinase"/>
    <property type="match status" value="1"/>
</dbReference>